<dbReference type="Proteomes" id="UP001605036">
    <property type="component" value="Unassembled WGS sequence"/>
</dbReference>
<proteinExistence type="predicted"/>
<keyword evidence="3" id="KW-1185">Reference proteome</keyword>
<evidence type="ECO:0000313" key="2">
    <source>
        <dbReference type="EMBL" id="KAL2629037.1"/>
    </source>
</evidence>
<evidence type="ECO:0000313" key="3">
    <source>
        <dbReference type="Proteomes" id="UP001605036"/>
    </source>
</evidence>
<name>A0ABD1YH82_9MARC</name>
<comment type="caution">
    <text evidence="2">The sequence shown here is derived from an EMBL/GenBank/DDBJ whole genome shotgun (WGS) entry which is preliminary data.</text>
</comment>
<feature type="region of interest" description="Disordered" evidence="1">
    <location>
        <begin position="80"/>
        <end position="106"/>
    </location>
</feature>
<gene>
    <name evidence="2" type="ORF">R1flu_013723</name>
</gene>
<feature type="region of interest" description="Disordered" evidence="1">
    <location>
        <begin position="41"/>
        <end position="68"/>
    </location>
</feature>
<organism evidence="2 3">
    <name type="scientific">Riccia fluitans</name>
    <dbReference type="NCBI Taxonomy" id="41844"/>
    <lineage>
        <taxon>Eukaryota</taxon>
        <taxon>Viridiplantae</taxon>
        <taxon>Streptophyta</taxon>
        <taxon>Embryophyta</taxon>
        <taxon>Marchantiophyta</taxon>
        <taxon>Marchantiopsida</taxon>
        <taxon>Marchantiidae</taxon>
        <taxon>Marchantiales</taxon>
        <taxon>Ricciaceae</taxon>
        <taxon>Riccia</taxon>
    </lineage>
</organism>
<dbReference type="AlphaFoldDB" id="A0ABD1YH82"/>
<feature type="compositionally biased region" description="Polar residues" evidence="1">
    <location>
        <begin position="80"/>
        <end position="92"/>
    </location>
</feature>
<accession>A0ABD1YH82</accession>
<reference evidence="2 3" key="1">
    <citation type="submission" date="2024-09" db="EMBL/GenBank/DDBJ databases">
        <title>Chromosome-scale assembly of Riccia fluitans.</title>
        <authorList>
            <person name="Paukszto L."/>
            <person name="Sawicki J."/>
            <person name="Karawczyk K."/>
            <person name="Piernik-Szablinska J."/>
            <person name="Szczecinska M."/>
            <person name="Mazdziarz M."/>
        </authorList>
    </citation>
    <scope>NUCLEOTIDE SEQUENCE [LARGE SCALE GENOMIC DNA]</scope>
    <source>
        <strain evidence="2">Rf_01</strain>
        <tissue evidence="2">Aerial parts of the thallus</tissue>
    </source>
</reference>
<protein>
    <submittedName>
        <fullName evidence="2">Uncharacterized protein</fullName>
    </submittedName>
</protein>
<evidence type="ECO:0000256" key="1">
    <source>
        <dbReference type="SAM" id="MobiDB-lite"/>
    </source>
</evidence>
<feature type="compositionally biased region" description="Basic and acidic residues" evidence="1">
    <location>
        <begin position="93"/>
        <end position="106"/>
    </location>
</feature>
<sequence>MAVKSTIIRIVATKLLKKSPSHRLLNRQAAAVEKISEIMTSHYKRTMPTKNEGREQRSESATSTHRKQWQCDYKWTVSLLSEQRPSQNPSSTADHEFHHITNSESP</sequence>
<dbReference type="EMBL" id="JBHFFA010000004">
    <property type="protein sequence ID" value="KAL2629037.1"/>
    <property type="molecule type" value="Genomic_DNA"/>
</dbReference>